<dbReference type="Pfam" id="PF24585">
    <property type="entry name" value="YunG"/>
    <property type="match status" value="1"/>
</dbReference>
<dbReference type="EMBL" id="JBHSRD010000008">
    <property type="protein sequence ID" value="MFC6009293.1"/>
    <property type="molecule type" value="Genomic_DNA"/>
</dbReference>
<proteinExistence type="predicted"/>
<gene>
    <name evidence="1" type="ORF">ACFQDO_19355</name>
</gene>
<evidence type="ECO:0000313" key="2">
    <source>
        <dbReference type="Proteomes" id="UP001596189"/>
    </source>
</evidence>
<accession>A0ABW1JKK3</accession>
<comment type="caution">
    <text evidence="1">The sequence shown here is derived from an EMBL/GenBank/DDBJ whole genome shotgun (WGS) entry which is preliminary data.</text>
</comment>
<protein>
    <submittedName>
        <fullName evidence="1">Uncharacterized protein</fullName>
    </submittedName>
</protein>
<dbReference type="Proteomes" id="UP001596189">
    <property type="component" value="Unassembled WGS sequence"/>
</dbReference>
<dbReference type="RefSeq" id="WP_345717810.1">
    <property type="nucleotide sequence ID" value="NZ_BAABFP010000007.1"/>
</dbReference>
<organism evidence="1 2">
    <name type="scientific">Angustibacter luteus</name>
    <dbReference type="NCBI Taxonomy" id="658456"/>
    <lineage>
        <taxon>Bacteria</taxon>
        <taxon>Bacillati</taxon>
        <taxon>Actinomycetota</taxon>
        <taxon>Actinomycetes</taxon>
        <taxon>Kineosporiales</taxon>
        <taxon>Kineosporiaceae</taxon>
    </lineage>
</organism>
<evidence type="ECO:0000313" key="1">
    <source>
        <dbReference type="EMBL" id="MFC6009293.1"/>
    </source>
</evidence>
<name>A0ABW1JKK3_9ACTN</name>
<dbReference type="InterPro" id="IPR056238">
    <property type="entry name" value="YunG-like"/>
</dbReference>
<reference evidence="2" key="1">
    <citation type="journal article" date="2019" name="Int. J. Syst. Evol. Microbiol.">
        <title>The Global Catalogue of Microorganisms (GCM) 10K type strain sequencing project: providing services to taxonomists for standard genome sequencing and annotation.</title>
        <authorList>
            <consortium name="The Broad Institute Genomics Platform"/>
            <consortium name="The Broad Institute Genome Sequencing Center for Infectious Disease"/>
            <person name="Wu L."/>
            <person name="Ma J."/>
        </authorList>
    </citation>
    <scope>NUCLEOTIDE SEQUENCE [LARGE SCALE GENOMIC DNA]</scope>
    <source>
        <strain evidence="2">KACC 14249</strain>
    </source>
</reference>
<keyword evidence="2" id="KW-1185">Reference proteome</keyword>
<sequence>MPTFTLSQVEHAIRGAWSAETTFAKPEYLAGVASPARGQCGPTALVVQDLLGGDLVMADLLGPNGDGVHYWNRLGALDVDLTREQLLPGELLQAERVVERRRPAPDGPAETAYRLLHDRVLRTLGVPAGQFSSASSPTPAP</sequence>